<dbReference type="OrthoDB" id="2736550at2"/>
<name>A0A0M2SV03_9BACI</name>
<comment type="caution">
    <text evidence="1">The sequence shown here is derived from an EMBL/GenBank/DDBJ whole genome shotgun (WGS) entry which is preliminary data.</text>
</comment>
<dbReference type="AlphaFoldDB" id="A0A0M2SV03"/>
<accession>A0A0M2SV03</accession>
<sequence length="153" mass="17832">MSKFEDNYTQHSVYIENSLGDKLQQAREGKGDKQKMVNDALTMYFNREKQIEDLFTLLDELVDNQLALNDVIKVLGGDENQGMLDEAITQVEMMIVKAFGGHEGHYRHISGTDLFYNYEWYEGEEHKTELVDYIKRTVENDWTNEIGITIVRD</sequence>
<dbReference type="PATRIC" id="fig|1408103.3.peg.3130"/>
<proteinExistence type="predicted"/>
<dbReference type="EMBL" id="LAYY01000014">
    <property type="protein sequence ID" value="KKK37531.1"/>
    <property type="molecule type" value="Genomic_DNA"/>
</dbReference>
<gene>
    <name evidence="1" type="ORF">WQ57_13925</name>
</gene>
<evidence type="ECO:0000313" key="1">
    <source>
        <dbReference type="EMBL" id="KKK37531.1"/>
    </source>
</evidence>
<keyword evidence="2" id="KW-1185">Reference proteome</keyword>
<reference evidence="1 2" key="1">
    <citation type="submission" date="2015-04" db="EMBL/GenBank/DDBJ databases">
        <title>Taxonomic description and genome sequence of Bacillus campisalis sp. nov., a novel member of the genus Bacillus isolated from solar saltern.</title>
        <authorList>
            <person name="Mathan Kumar R."/>
            <person name="Kaur G."/>
            <person name="Kumar A."/>
            <person name="Singh N.K."/>
            <person name="Kaur N."/>
            <person name="Kumar N."/>
            <person name="Mayilraj S."/>
        </authorList>
    </citation>
    <scope>NUCLEOTIDE SEQUENCE [LARGE SCALE GENOMIC DNA]</scope>
    <source>
        <strain evidence="1 2">SA2-6</strain>
    </source>
</reference>
<dbReference type="RefSeq" id="WP_046524374.1">
    <property type="nucleotide sequence ID" value="NZ_LAYY01000014.1"/>
</dbReference>
<protein>
    <submittedName>
        <fullName evidence="1">Uncharacterized protein</fullName>
    </submittedName>
</protein>
<evidence type="ECO:0000313" key="2">
    <source>
        <dbReference type="Proteomes" id="UP000034166"/>
    </source>
</evidence>
<organism evidence="1 2">
    <name type="scientific">Mesobacillus campisalis</name>
    <dbReference type="NCBI Taxonomy" id="1408103"/>
    <lineage>
        <taxon>Bacteria</taxon>
        <taxon>Bacillati</taxon>
        <taxon>Bacillota</taxon>
        <taxon>Bacilli</taxon>
        <taxon>Bacillales</taxon>
        <taxon>Bacillaceae</taxon>
        <taxon>Mesobacillus</taxon>
    </lineage>
</organism>
<dbReference type="Proteomes" id="UP000034166">
    <property type="component" value="Unassembled WGS sequence"/>
</dbReference>